<protein>
    <submittedName>
        <fullName evidence="2">Nitrogen-fixing protein NifU</fullName>
    </submittedName>
</protein>
<dbReference type="Pfam" id="PF01592">
    <property type="entry name" value="NifU_N"/>
    <property type="match status" value="1"/>
</dbReference>
<evidence type="ECO:0000259" key="1">
    <source>
        <dbReference type="Pfam" id="PF01592"/>
    </source>
</evidence>
<reference evidence="2 3" key="1">
    <citation type="submission" date="2013-06" db="EMBL/GenBank/DDBJ databases">
        <title>Rumen cellulosomics: divergent fiber-degrading strategies revealed by comparative genome-wide analysis of six Ruminococcal strains.</title>
        <authorList>
            <person name="Dassa B."/>
            <person name="Borovok I."/>
            <person name="Lamed R."/>
            <person name="Flint H."/>
            <person name="Yeoman C.J."/>
            <person name="White B."/>
            <person name="Bayer E.A."/>
        </authorList>
    </citation>
    <scope>NUCLEOTIDE SEQUENCE [LARGE SCALE GENOMIC DNA]</scope>
    <source>
        <strain evidence="2 3">SY3</strain>
    </source>
</reference>
<dbReference type="RefSeq" id="WP_037284121.1">
    <property type="nucleotide sequence ID" value="NZ_JEOB01000001.1"/>
</dbReference>
<keyword evidence="3" id="KW-1185">Reference proteome</keyword>
<name>A0A011VYK6_RUMAL</name>
<dbReference type="CDD" id="cd06664">
    <property type="entry name" value="IscU_like"/>
    <property type="match status" value="1"/>
</dbReference>
<dbReference type="PATRIC" id="fig|1341156.4.peg.634"/>
<organism evidence="2 3">
    <name type="scientific">Ruminococcus albus SY3</name>
    <dbReference type="NCBI Taxonomy" id="1341156"/>
    <lineage>
        <taxon>Bacteria</taxon>
        <taxon>Bacillati</taxon>
        <taxon>Bacillota</taxon>
        <taxon>Clostridia</taxon>
        <taxon>Eubacteriales</taxon>
        <taxon>Oscillospiraceae</taxon>
        <taxon>Ruminococcus</taxon>
    </lineage>
</organism>
<dbReference type="AlphaFoldDB" id="A0A011VYK6"/>
<dbReference type="GO" id="GO:0051536">
    <property type="term" value="F:iron-sulfur cluster binding"/>
    <property type="evidence" value="ECO:0007669"/>
    <property type="project" value="InterPro"/>
</dbReference>
<proteinExistence type="predicted"/>
<evidence type="ECO:0000313" key="3">
    <source>
        <dbReference type="Proteomes" id="UP000021369"/>
    </source>
</evidence>
<feature type="domain" description="NIF system FeS cluster assembly NifU N-terminal" evidence="1">
    <location>
        <begin position="6"/>
        <end position="95"/>
    </location>
</feature>
<sequence>MTDNFYGEVLADHNLHPLHRHDLPDATHVCKGLNPTCGDDIELHLDIHDGVITDGSFTGLGCAISQASADIMLELIIGKTPDEARYYASLFHKMIEGKITDEELEELEEAGALQNVSKMPARVKCAMLSWNTMEKLLNGGDS</sequence>
<dbReference type="NCBIfam" id="TIGR01994">
    <property type="entry name" value="SUF_scaf_2"/>
    <property type="match status" value="1"/>
</dbReference>
<comment type="caution">
    <text evidence="2">The sequence shown here is derived from an EMBL/GenBank/DDBJ whole genome shotgun (WGS) entry which is preliminary data.</text>
</comment>
<evidence type="ECO:0000313" key="2">
    <source>
        <dbReference type="EMBL" id="EXM40411.1"/>
    </source>
</evidence>
<gene>
    <name evidence="2" type="ORF">RASY3_00485</name>
</gene>
<dbReference type="Gene3D" id="3.90.1010.10">
    <property type="match status" value="1"/>
</dbReference>
<dbReference type="PANTHER" id="PTHR10093">
    <property type="entry name" value="IRON-SULFUR CLUSTER ASSEMBLY ENZYME NIFU HOMOLOG"/>
    <property type="match status" value="1"/>
</dbReference>
<dbReference type="Proteomes" id="UP000021369">
    <property type="component" value="Unassembled WGS sequence"/>
</dbReference>
<dbReference type="InterPro" id="IPR002871">
    <property type="entry name" value="NIF_FeS_clus_asmbl_NifU_N"/>
</dbReference>
<dbReference type="GO" id="GO:0005506">
    <property type="term" value="F:iron ion binding"/>
    <property type="evidence" value="ECO:0007669"/>
    <property type="project" value="InterPro"/>
</dbReference>
<dbReference type="EMBL" id="JEOB01000001">
    <property type="protein sequence ID" value="EXM40411.1"/>
    <property type="molecule type" value="Genomic_DNA"/>
</dbReference>
<accession>A0A011VYK6</accession>
<dbReference type="OrthoDB" id="9804157at2"/>
<dbReference type="SUPFAM" id="SSF82649">
    <property type="entry name" value="SufE/NifU"/>
    <property type="match status" value="1"/>
</dbReference>
<dbReference type="GO" id="GO:0016226">
    <property type="term" value="P:iron-sulfur cluster assembly"/>
    <property type="evidence" value="ECO:0007669"/>
    <property type="project" value="InterPro"/>
</dbReference>